<organism evidence="5 6">
    <name type="scientific">Strongyloides stercoralis</name>
    <name type="common">Threadworm</name>
    <dbReference type="NCBI Taxonomy" id="6248"/>
    <lineage>
        <taxon>Eukaryota</taxon>
        <taxon>Metazoa</taxon>
        <taxon>Ecdysozoa</taxon>
        <taxon>Nematoda</taxon>
        <taxon>Chromadorea</taxon>
        <taxon>Rhabditida</taxon>
        <taxon>Tylenchina</taxon>
        <taxon>Panagrolaimomorpha</taxon>
        <taxon>Strongyloidoidea</taxon>
        <taxon>Strongyloididae</taxon>
        <taxon>Strongyloides</taxon>
    </lineage>
</organism>
<dbReference type="Pfam" id="PF00665">
    <property type="entry name" value="rve"/>
    <property type="match status" value="1"/>
</dbReference>
<dbReference type="InterPro" id="IPR036397">
    <property type="entry name" value="RNaseH_sf"/>
</dbReference>
<evidence type="ECO:0000259" key="4">
    <source>
        <dbReference type="PROSITE" id="PS50994"/>
    </source>
</evidence>
<dbReference type="InterPro" id="IPR050951">
    <property type="entry name" value="Retrovirus_Pol_polyprotein"/>
</dbReference>
<dbReference type="Gene3D" id="3.30.420.10">
    <property type="entry name" value="Ribonuclease H-like superfamily/Ribonuclease H"/>
    <property type="match status" value="1"/>
</dbReference>
<name>A0AAF5DJ87_STRER</name>
<dbReference type="GO" id="GO:0015074">
    <property type="term" value="P:DNA integration"/>
    <property type="evidence" value="ECO:0007669"/>
    <property type="project" value="InterPro"/>
</dbReference>
<feature type="region of interest" description="Disordered" evidence="3">
    <location>
        <begin position="478"/>
        <end position="507"/>
    </location>
</feature>
<dbReference type="PANTHER" id="PTHR37984:SF5">
    <property type="entry name" value="PROTEIN NYNRIN-LIKE"/>
    <property type="match status" value="1"/>
</dbReference>
<dbReference type="EC" id="2.7.7.49" evidence="1"/>
<dbReference type="Gene3D" id="3.30.70.270">
    <property type="match status" value="2"/>
</dbReference>
<dbReference type="GO" id="GO:0042575">
    <property type="term" value="C:DNA polymerase complex"/>
    <property type="evidence" value="ECO:0007669"/>
    <property type="project" value="UniProtKB-ARBA"/>
</dbReference>
<reference evidence="6" key="1">
    <citation type="submission" date="2024-02" db="UniProtKB">
        <authorList>
            <consortium name="WormBaseParasite"/>
        </authorList>
    </citation>
    <scope>IDENTIFICATION</scope>
</reference>
<dbReference type="InterPro" id="IPR041588">
    <property type="entry name" value="Integrase_H2C2"/>
</dbReference>
<dbReference type="InterPro" id="IPR001584">
    <property type="entry name" value="Integrase_cat-core"/>
</dbReference>
<evidence type="ECO:0000313" key="6">
    <source>
        <dbReference type="WBParaSite" id="TCONS_00014041.p1"/>
    </source>
</evidence>
<dbReference type="CDD" id="cd09274">
    <property type="entry name" value="RNase_HI_RT_Ty3"/>
    <property type="match status" value="1"/>
</dbReference>
<dbReference type="PANTHER" id="PTHR37984">
    <property type="entry name" value="PROTEIN CBG26694"/>
    <property type="match status" value="1"/>
</dbReference>
<dbReference type="InterPro" id="IPR012337">
    <property type="entry name" value="RNaseH-like_sf"/>
</dbReference>
<dbReference type="GO" id="GO:0003964">
    <property type="term" value="F:RNA-directed DNA polymerase activity"/>
    <property type="evidence" value="ECO:0007669"/>
    <property type="project" value="UniProtKB-EC"/>
</dbReference>
<dbReference type="InterPro" id="IPR041577">
    <property type="entry name" value="RT_RNaseH_2"/>
</dbReference>
<dbReference type="Pfam" id="PF17919">
    <property type="entry name" value="RT_RNaseH_2"/>
    <property type="match status" value="1"/>
</dbReference>
<sequence>TEKYNIMNVKYSNNNALVANENKGNKKFGKKFFQFRMVKPGNDKNEAVPMDPNEVAFIYDSEDRNISRILSEKKLQPTTNSCDECVTATKAVIERFMPEESKRMTYNQEIRQIFRVILSKPVNNLYARAYRTACRLYPAASYPAILAFTRSTALQSYRAGTDIELLRAVKQKNNESQLDNYEEKPFTEADAFIRRELYKIYMHGLLSMIVNRIPIPPTNRQCLKNISEQNAVVEDDLKTKAKAGKSRQQHYQTRFQTAAIEKSVQKSKYDKTVTICHNCDKKGHWATLIICPIIEADDVKWSKPIYIGDCLIETIYPSCTEYYIPMIWKSGQLYSVKGEPALVIKANKENFKECPCKQIGRGFVIGDKTCYSFLTIAVDDRSYALHFAHPDIDKVIATPKATELGWALTEYYIQNKNRRSDKSNTTPVLKDLTFAMTNTASNQKETEDIHQLLEEIIVKTKELKDKQDKNIAKMQLEDTLPETTTTKSTTTKKPTTTTTEAAKTKTPKATTVIKPTVPTTTETIISTTTAKLLAIDSILFDTPRGDHSDNDEFRTPIQTGRRTVYKKVLEEVLRRLRKAGLKAKLAKTVFLQNEVKFLGFVIDHNGIKVDPDKVEAIAKMKIPWDRKSLRSLLGATQYLRRFIKDYAKVAAPLTMLLSEKIEFRWGPEQDKAFKILKEKLTNAPILAKPDLGRSFIIHTDASDYAISAVLLQEDQEKRLRVIAYASQTLRDVEKRWQITEKEALAVVFAVRKFHYYDTGKTTDIYTDQRAVVAIKRAKENQTKLRRYQLALIAYNLNIYYKEGKANVLADLLSRNTTLAIKVSQPPKDILEIVDNFKNPHNIETWKLSEEEKTLLQKHFGNKVQNHDNIAIVIINGTPNCYVPEKNREEFIKHYHGHPIFEEHFGQKRIEEAIKKYFWWHSMKIQFNCEICHKIKYHPGTTYSQWLGKWDIPKIPFERINMDIRGPLPETLRFNKYLLVIVDDLSMYALTLPLWKTNSECIIEALITKVFPIFGLPKMIRYDNAQYFNSASIVKALNEWGIGMRNSTPYNHNSNGEVERFNRTNRPPNSLIFAPYHNSMTDIHYHYYIDDEDFKNEYDELLTNVRQHIIRGGHKIQKDHPFKEGMIVYRKILDTVGNNKKLVPRYEGPFKIHSINETTGDCQLIYITKSGREVMRRNNKLYYAYIKQLKLQNRKTDESSYSSSDEDSTEDIESISEDISPVTEKLHATTVIKHQPIIFDLPPIYKDTSNIDKGNDHVNAIKSAGKVIKKQNNLDQVNISKKAHNKVMAMRRIQAKRIQKKTLRERKSTIRPNIFTTPVNRVLTQSGTLSTITITQPLTINSCATLRRFQENGGIVGPIKLANEIQRTHMEGIQFYFTNTIPPISWEQNLKDAIRIGISFPAGIEITRTASDEMIKQIRKIIRKIQIIADYTWKHILNTIPLNQELHLSFVKFEEKNQTKLIIPEKHFPNNIIY</sequence>
<dbReference type="InterPro" id="IPR043502">
    <property type="entry name" value="DNA/RNA_pol_sf"/>
</dbReference>
<protein>
    <recommendedName>
        <fullName evidence="1">RNA-directed DNA polymerase</fullName>
        <ecNumber evidence="1">2.7.7.49</ecNumber>
    </recommendedName>
</protein>
<feature type="compositionally biased region" description="Low complexity" evidence="3">
    <location>
        <begin position="483"/>
        <end position="501"/>
    </location>
</feature>
<evidence type="ECO:0000256" key="2">
    <source>
        <dbReference type="ARBA" id="ARBA00023268"/>
    </source>
</evidence>
<evidence type="ECO:0000256" key="1">
    <source>
        <dbReference type="ARBA" id="ARBA00012493"/>
    </source>
</evidence>
<dbReference type="GO" id="GO:0003676">
    <property type="term" value="F:nucleic acid binding"/>
    <property type="evidence" value="ECO:0007669"/>
    <property type="project" value="InterPro"/>
</dbReference>
<evidence type="ECO:0000313" key="5">
    <source>
        <dbReference type="Proteomes" id="UP000035681"/>
    </source>
</evidence>
<keyword evidence="5" id="KW-1185">Reference proteome</keyword>
<proteinExistence type="predicted"/>
<dbReference type="SUPFAM" id="SSF56672">
    <property type="entry name" value="DNA/RNA polymerases"/>
    <property type="match status" value="1"/>
</dbReference>
<accession>A0AAF5DJ87</accession>
<dbReference type="Proteomes" id="UP000035681">
    <property type="component" value="Unplaced"/>
</dbReference>
<evidence type="ECO:0000256" key="3">
    <source>
        <dbReference type="SAM" id="MobiDB-lite"/>
    </source>
</evidence>
<dbReference type="AlphaFoldDB" id="A0AAF5DJ87"/>
<dbReference type="Gene3D" id="1.10.340.70">
    <property type="match status" value="1"/>
</dbReference>
<dbReference type="Pfam" id="PF17921">
    <property type="entry name" value="Integrase_H2C2"/>
    <property type="match status" value="1"/>
</dbReference>
<dbReference type="SUPFAM" id="SSF53098">
    <property type="entry name" value="Ribonuclease H-like"/>
    <property type="match status" value="1"/>
</dbReference>
<dbReference type="FunFam" id="3.30.70.270:FF:000026">
    <property type="entry name" value="Transposon Ty3-G Gag-Pol polyprotein"/>
    <property type="match status" value="1"/>
</dbReference>
<dbReference type="InterPro" id="IPR043128">
    <property type="entry name" value="Rev_trsase/Diguanyl_cyclase"/>
</dbReference>
<keyword evidence="2" id="KW-0511">Multifunctional enzyme</keyword>
<feature type="domain" description="Integrase catalytic" evidence="4">
    <location>
        <begin position="951"/>
        <end position="1128"/>
    </location>
</feature>
<dbReference type="WBParaSite" id="TCONS_00014041.p1">
    <property type="protein sequence ID" value="TCONS_00014041.p1"/>
    <property type="gene ID" value="XLOC_009193"/>
</dbReference>
<dbReference type="PROSITE" id="PS50994">
    <property type="entry name" value="INTEGRASE"/>
    <property type="match status" value="1"/>
</dbReference>